<feature type="domain" description="MPN" evidence="2">
    <location>
        <begin position="82"/>
        <end position="220"/>
    </location>
</feature>
<dbReference type="CDD" id="cd08061">
    <property type="entry name" value="MPN_NPL4"/>
    <property type="match status" value="1"/>
</dbReference>
<dbReference type="AlphaFoldDB" id="A0A915IGU7"/>
<evidence type="ECO:0000256" key="1">
    <source>
        <dbReference type="ARBA" id="ARBA00011025"/>
    </source>
</evidence>
<organism evidence="3 4">
    <name type="scientific">Romanomermis culicivorax</name>
    <name type="common">Nematode worm</name>
    <dbReference type="NCBI Taxonomy" id="13658"/>
    <lineage>
        <taxon>Eukaryota</taxon>
        <taxon>Metazoa</taxon>
        <taxon>Ecdysozoa</taxon>
        <taxon>Nematoda</taxon>
        <taxon>Enoplea</taxon>
        <taxon>Dorylaimia</taxon>
        <taxon>Mermithida</taxon>
        <taxon>Mermithoidea</taxon>
        <taxon>Mermithidae</taxon>
        <taxon>Romanomermis</taxon>
    </lineage>
</organism>
<evidence type="ECO:0000313" key="4">
    <source>
        <dbReference type="WBParaSite" id="nRc.2.0.1.t13034-RA"/>
    </source>
</evidence>
<protein>
    <submittedName>
        <fullName evidence="4">MPN domain-containing protein</fullName>
    </submittedName>
</protein>
<keyword evidence="3" id="KW-1185">Reference proteome</keyword>
<evidence type="ECO:0000313" key="3">
    <source>
        <dbReference type="Proteomes" id="UP000887565"/>
    </source>
</evidence>
<dbReference type="GO" id="GO:0043130">
    <property type="term" value="F:ubiquitin binding"/>
    <property type="evidence" value="ECO:0007669"/>
    <property type="project" value="TreeGrafter"/>
</dbReference>
<dbReference type="Pfam" id="PF05020">
    <property type="entry name" value="zf-NPL4"/>
    <property type="match status" value="1"/>
</dbReference>
<dbReference type="PANTHER" id="PTHR12710:SF0">
    <property type="entry name" value="NUCLEAR PROTEIN LOCALIZATION PROTEIN 4 HOMOLOG"/>
    <property type="match status" value="1"/>
</dbReference>
<reference evidence="4" key="1">
    <citation type="submission" date="2022-11" db="UniProtKB">
        <authorList>
            <consortium name="WormBaseParasite"/>
        </authorList>
    </citation>
    <scope>IDENTIFICATION</scope>
</reference>
<accession>A0A915IGU7</accession>
<dbReference type="PIRSF" id="PIRSF010052">
    <property type="entry name" value="Polyub_prc_Npl4"/>
    <property type="match status" value="1"/>
</dbReference>
<dbReference type="InterPro" id="IPR037518">
    <property type="entry name" value="MPN"/>
</dbReference>
<dbReference type="PROSITE" id="PS50249">
    <property type="entry name" value="MPN"/>
    <property type="match status" value="1"/>
</dbReference>
<name>A0A915IGU7_ROMCU</name>
<dbReference type="InterPro" id="IPR016563">
    <property type="entry name" value="Npl4"/>
</dbReference>
<sequence length="432" mass="49600">MEPFDDAYLKEKDIKHMSFHAYLRKIRGFKKSSLNRFPLENISCKIKKGCNNHRPWPQGICDKCRPSDITLNRQNYRHIDNISFENNLLVSRFIDYWRTSGHQRIGFLFGNYEEHLDVPLGIRGVTAAIYEPPQISMTQHSIELLEDAKSALVDQLAECLGLKRIGWIFTDLTPDPQKSACVKYTRNKDTYFLSAEECITAGYFQNQYLNSSKYCTDGYFGSKFATVILTGDNEQQIQPFGYQVSNQCASLVEGQCLVPTKDAPELAYAKESSQEQYVPAVYYVAKDEYGNDVRKIGQPLPVEYLIIDVPASMPIEQRFFFTAKNNVDGFPIENRTSINQNQNTAAVSKYCSQFNDNDALEMFSDFHFLLYLLTNETLAFSINDITPLCEAVKTKNCQIIVEWASSNEKWAMFKDLLAMNEEDFYCRPILSN</sequence>
<dbReference type="OMA" id="TKDRYVP"/>
<dbReference type="GO" id="GO:0031625">
    <property type="term" value="F:ubiquitin protein ligase binding"/>
    <property type="evidence" value="ECO:0007669"/>
    <property type="project" value="TreeGrafter"/>
</dbReference>
<dbReference type="PANTHER" id="PTHR12710">
    <property type="entry name" value="NUCLEAR PROTEIN LOCALIZATION 4"/>
    <property type="match status" value="1"/>
</dbReference>
<dbReference type="WBParaSite" id="nRc.2.0.1.t13034-RA">
    <property type="protein sequence ID" value="nRc.2.0.1.t13034-RA"/>
    <property type="gene ID" value="nRc.2.0.1.g13034"/>
</dbReference>
<proteinExistence type="inferred from homology"/>
<dbReference type="InterPro" id="IPR007716">
    <property type="entry name" value="NPL4_Zn-bd_put"/>
</dbReference>
<dbReference type="Proteomes" id="UP000887565">
    <property type="component" value="Unplaced"/>
</dbReference>
<dbReference type="Pfam" id="PF05021">
    <property type="entry name" value="NPL4"/>
    <property type="match status" value="1"/>
</dbReference>
<dbReference type="InterPro" id="IPR007717">
    <property type="entry name" value="NPL4_C"/>
</dbReference>
<comment type="similarity">
    <text evidence="1">Belongs to the NPL4 family.</text>
</comment>
<evidence type="ECO:0000259" key="2">
    <source>
        <dbReference type="PROSITE" id="PS50249"/>
    </source>
</evidence>
<dbReference type="GO" id="GO:0005634">
    <property type="term" value="C:nucleus"/>
    <property type="evidence" value="ECO:0007669"/>
    <property type="project" value="TreeGrafter"/>
</dbReference>
<dbReference type="GO" id="GO:0006511">
    <property type="term" value="P:ubiquitin-dependent protein catabolic process"/>
    <property type="evidence" value="ECO:0007669"/>
    <property type="project" value="InterPro"/>
</dbReference>